<evidence type="ECO:0000313" key="4">
    <source>
        <dbReference type="Proteomes" id="UP000261560"/>
    </source>
</evidence>
<dbReference type="GO" id="GO:0005524">
    <property type="term" value="F:ATP binding"/>
    <property type="evidence" value="ECO:0007669"/>
    <property type="project" value="UniProtKB-KW"/>
</dbReference>
<evidence type="ECO:0000256" key="1">
    <source>
        <dbReference type="ARBA" id="ARBA00022741"/>
    </source>
</evidence>
<protein>
    <submittedName>
        <fullName evidence="3">Kinesin family member 6</fullName>
    </submittedName>
</protein>
<dbReference type="SUPFAM" id="SSF52540">
    <property type="entry name" value="P-loop containing nucleoside triphosphate hydrolases"/>
    <property type="match status" value="1"/>
</dbReference>
<evidence type="ECO:0000256" key="2">
    <source>
        <dbReference type="ARBA" id="ARBA00022840"/>
    </source>
</evidence>
<dbReference type="GeneTree" id="ENSGT00940000157697"/>
<dbReference type="Gene3D" id="3.40.850.10">
    <property type="entry name" value="Kinesin motor domain"/>
    <property type="match status" value="1"/>
</dbReference>
<sequence length="114" mass="13117">MVKQTIQIFGRMKPTKNPAGVYSLDNDELMGASLEFVLPKDLTDGFVNNKRESYRFRFKKVFDQQAKQEDIFKNIAKPVADRRSTDLQPHVRLPEQRILAPPEWQPVTAAPVMS</sequence>
<organism evidence="3 4">
    <name type="scientific">Oryzias melastigma</name>
    <name type="common">Marine medaka</name>
    <dbReference type="NCBI Taxonomy" id="30732"/>
    <lineage>
        <taxon>Eukaryota</taxon>
        <taxon>Metazoa</taxon>
        <taxon>Chordata</taxon>
        <taxon>Craniata</taxon>
        <taxon>Vertebrata</taxon>
        <taxon>Euteleostomi</taxon>
        <taxon>Actinopterygii</taxon>
        <taxon>Neopterygii</taxon>
        <taxon>Teleostei</taxon>
        <taxon>Neoteleostei</taxon>
        <taxon>Acanthomorphata</taxon>
        <taxon>Ovalentaria</taxon>
        <taxon>Atherinomorphae</taxon>
        <taxon>Beloniformes</taxon>
        <taxon>Adrianichthyidae</taxon>
        <taxon>Oryziinae</taxon>
        <taxon>Oryzias</taxon>
    </lineage>
</organism>
<reference evidence="3" key="1">
    <citation type="submission" date="2025-08" db="UniProtKB">
        <authorList>
            <consortium name="Ensembl"/>
        </authorList>
    </citation>
    <scope>IDENTIFICATION</scope>
</reference>
<dbReference type="InterPro" id="IPR036961">
    <property type="entry name" value="Kinesin_motor_dom_sf"/>
</dbReference>
<keyword evidence="2" id="KW-0067">ATP-binding</keyword>
<reference evidence="3" key="2">
    <citation type="submission" date="2025-09" db="UniProtKB">
        <authorList>
            <consortium name="Ensembl"/>
        </authorList>
    </citation>
    <scope>IDENTIFICATION</scope>
</reference>
<name>A0A3B3DBP9_ORYME</name>
<keyword evidence="4" id="KW-1185">Reference proteome</keyword>
<accession>A0A3B3DBP9</accession>
<dbReference type="Proteomes" id="UP000261560">
    <property type="component" value="Unplaced"/>
</dbReference>
<evidence type="ECO:0000313" key="3">
    <source>
        <dbReference type="Ensembl" id="ENSOMEP00000026815.1"/>
    </source>
</evidence>
<dbReference type="Ensembl" id="ENSOMET00000003562.1">
    <property type="protein sequence ID" value="ENSOMEP00000026815.1"/>
    <property type="gene ID" value="ENSOMEG00000009053.1"/>
</dbReference>
<dbReference type="AlphaFoldDB" id="A0A3B3DBP9"/>
<keyword evidence="1" id="KW-0547">Nucleotide-binding</keyword>
<dbReference type="InterPro" id="IPR027417">
    <property type="entry name" value="P-loop_NTPase"/>
</dbReference>
<proteinExistence type="predicted"/>